<gene>
    <name evidence="2" type="ORF">HMPREF3182_01328</name>
</gene>
<keyword evidence="3" id="KW-1185">Reference proteome</keyword>
<protein>
    <recommendedName>
        <fullName evidence="1">DUF7675 domain-containing protein</fullName>
    </recommendedName>
</protein>
<dbReference type="AlphaFoldDB" id="A0A134CEC7"/>
<dbReference type="RefSeq" id="WP_072270835.1">
    <property type="nucleotide sequence ID" value="NZ_KQ960953.1"/>
</dbReference>
<dbReference type="STRING" id="1588748.HMPREF3182_01328"/>
<sequence length="89" mass="11091">MSNEEFYEDEEYIYAVCKNPQYEDFYRKKNSTIWHTSKIDAIGEVNISFDKKKIYNLFKDYPYNMTKEEIEILKKEEPYWVNFFSWRVK</sequence>
<organism evidence="2 3">
    <name type="scientific">Megasphaera hutchinsoni</name>
    <dbReference type="NCBI Taxonomy" id="1588748"/>
    <lineage>
        <taxon>Bacteria</taxon>
        <taxon>Bacillati</taxon>
        <taxon>Bacillota</taxon>
        <taxon>Negativicutes</taxon>
        <taxon>Veillonellales</taxon>
        <taxon>Veillonellaceae</taxon>
        <taxon>Megasphaera</taxon>
    </lineage>
</organism>
<dbReference type="Pfam" id="PF24723">
    <property type="entry name" value="DUF7675"/>
    <property type="match status" value="1"/>
</dbReference>
<dbReference type="InterPro" id="IPR056092">
    <property type="entry name" value="DUF7675"/>
</dbReference>
<dbReference type="Proteomes" id="UP000070160">
    <property type="component" value="Unassembled WGS sequence"/>
</dbReference>
<reference evidence="3" key="1">
    <citation type="submission" date="2016-01" db="EMBL/GenBank/DDBJ databases">
        <authorList>
            <person name="Mitreva M."/>
            <person name="Pepin K.H."/>
            <person name="Mihindukulasuriya K.A."/>
            <person name="Fulton R."/>
            <person name="Fronick C."/>
            <person name="O'Laughlin M."/>
            <person name="Miner T."/>
            <person name="Herter B."/>
            <person name="Rosa B.A."/>
            <person name="Cordes M."/>
            <person name="Tomlinson C."/>
            <person name="Wollam A."/>
            <person name="Palsikar V.B."/>
            <person name="Mardis E.R."/>
            <person name="Wilson R.K."/>
        </authorList>
    </citation>
    <scope>NUCLEOTIDE SEQUENCE [LARGE SCALE GENOMIC DNA]</scope>
    <source>
        <strain evidence="3">KA00182</strain>
    </source>
</reference>
<evidence type="ECO:0000259" key="1">
    <source>
        <dbReference type="Pfam" id="PF24723"/>
    </source>
</evidence>
<comment type="caution">
    <text evidence="2">The sequence shown here is derived from an EMBL/GenBank/DDBJ whole genome shotgun (WGS) entry which is preliminary data.</text>
</comment>
<dbReference type="EMBL" id="LSDT01000046">
    <property type="protein sequence ID" value="KXB90573.1"/>
    <property type="molecule type" value="Genomic_DNA"/>
</dbReference>
<proteinExistence type="predicted"/>
<name>A0A134CEC7_9FIRM</name>
<feature type="domain" description="DUF7675" evidence="1">
    <location>
        <begin position="26"/>
        <end position="87"/>
    </location>
</feature>
<evidence type="ECO:0000313" key="3">
    <source>
        <dbReference type="Proteomes" id="UP000070160"/>
    </source>
</evidence>
<accession>A0A134CEC7</accession>
<evidence type="ECO:0000313" key="2">
    <source>
        <dbReference type="EMBL" id="KXB90573.1"/>
    </source>
</evidence>